<dbReference type="Pfam" id="PF13581">
    <property type="entry name" value="HATPase_c_2"/>
    <property type="match status" value="1"/>
</dbReference>
<keyword evidence="1" id="KW-0808">Transferase</keyword>
<dbReference type="EMBL" id="JACJIA010000029">
    <property type="protein sequence ID" value="MBA8957712.1"/>
    <property type="molecule type" value="Genomic_DNA"/>
</dbReference>
<dbReference type="SUPFAM" id="SSF55874">
    <property type="entry name" value="ATPase domain of HSP90 chaperone/DNA topoisomerase II/histidine kinase"/>
    <property type="match status" value="1"/>
</dbReference>
<keyword evidence="4" id="KW-1185">Reference proteome</keyword>
<dbReference type="CDD" id="cd16936">
    <property type="entry name" value="HATPase_RsbW-like"/>
    <property type="match status" value="1"/>
</dbReference>
<evidence type="ECO:0000313" key="4">
    <source>
        <dbReference type="Proteomes" id="UP000572680"/>
    </source>
</evidence>
<gene>
    <name evidence="3" type="ORF">HNR61_009411</name>
</gene>
<evidence type="ECO:0000259" key="2">
    <source>
        <dbReference type="Pfam" id="PF13581"/>
    </source>
</evidence>
<keyword evidence="1" id="KW-0723">Serine/threonine-protein kinase</keyword>
<dbReference type="GO" id="GO:0004674">
    <property type="term" value="F:protein serine/threonine kinase activity"/>
    <property type="evidence" value="ECO:0007669"/>
    <property type="project" value="UniProtKB-KW"/>
</dbReference>
<proteinExistence type="predicted"/>
<dbReference type="RefSeq" id="WP_182849508.1">
    <property type="nucleotide sequence ID" value="NZ_BAAALP010000091.1"/>
</dbReference>
<dbReference type="InterPro" id="IPR003594">
    <property type="entry name" value="HATPase_dom"/>
</dbReference>
<organism evidence="3 4">
    <name type="scientific">Actinomadura namibiensis</name>
    <dbReference type="NCBI Taxonomy" id="182080"/>
    <lineage>
        <taxon>Bacteria</taxon>
        <taxon>Bacillati</taxon>
        <taxon>Actinomycetota</taxon>
        <taxon>Actinomycetes</taxon>
        <taxon>Streptosporangiales</taxon>
        <taxon>Thermomonosporaceae</taxon>
        <taxon>Actinomadura</taxon>
    </lineage>
</organism>
<sequence length="140" mass="14484">MTCIKAGWRFPGEVETVGRARELLRTALGAHLTGHELYAVLLAATELSTNAIRHSNSGRPGGWYALAVEADVDTVRVAVADEGGEEEPQVAVAESLEDLDAEGGRGLGTLALLGSVGWAGGPNGRRVWADLPVGAIGGAR</sequence>
<reference evidence="3 4" key="1">
    <citation type="submission" date="2020-08" db="EMBL/GenBank/DDBJ databases">
        <title>Genomic Encyclopedia of Type Strains, Phase IV (KMG-IV): sequencing the most valuable type-strain genomes for metagenomic binning, comparative biology and taxonomic classification.</title>
        <authorList>
            <person name="Goeker M."/>
        </authorList>
    </citation>
    <scope>NUCLEOTIDE SEQUENCE [LARGE SCALE GENOMIC DNA]</scope>
    <source>
        <strain evidence="3 4">DSM 44197</strain>
    </source>
</reference>
<accession>A0A7W3M0N9</accession>
<name>A0A7W3M0N9_ACTNM</name>
<dbReference type="PANTHER" id="PTHR35526:SF3">
    <property type="entry name" value="ANTI-SIGMA-F FACTOR RSBW"/>
    <property type="match status" value="1"/>
</dbReference>
<dbReference type="InterPro" id="IPR050267">
    <property type="entry name" value="Anti-sigma-factor_SerPK"/>
</dbReference>
<feature type="domain" description="Histidine kinase/HSP90-like ATPase" evidence="2">
    <location>
        <begin position="10"/>
        <end position="108"/>
    </location>
</feature>
<dbReference type="Gene3D" id="3.30.565.10">
    <property type="entry name" value="Histidine kinase-like ATPase, C-terminal domain"/>
    <property type="match status" value="1"/>
</dbReference>
<evidence type="ECO:0000256" key="1">
    <source>
        <dbReference type="ARBA" id="ARBA00022527"/>
    </source>
</evidence>
<dbReference type="PANTHER" id="PTHR35526">
    <property type="entry name" value="ANTI-SIGMA-F FACTOR RSBW-RELATED"/>
    <property type="match status" value="1"/>
</dbReference>
<keyword evidence="1" id="KW-0418">Kinase</keyword>
<evidence type="ECO:0000313" key="3">
    <source>
        <dbReference type="EMBL" id="MBA8957712.1"/>
    </source>
</evidence>
<dbReference type="AlphaFoldDB" id="A0A7W3M0N9"/>
<comment type="caution">
    <text evidence="3">The sequence shown here is derived from an EMBL/GenBank/DDBJ whole genome shotgun (WGS) entry which is preliminary data.</text>
</comment>
<dbReference type="InterPro" id="IPR036890">
    <property type="entry name" value="HATPase_C_sf"/>
</dbReference>
<dbReference type="Proteomes" id="UP000572680">
    <property type="component" value="Unassembled WGS sequence"/>
</dbReference>
<protein>
    <submittedName>
        <fullName evidence="3">Anti-sigma regulatory factor (Ser/Thr protein kinase)</fullName>
    </submittedName>
</protein>